<evidence type="ECO:0000313" key="3">
    <source>
        <dbReference type="Proteomes" id="UP001207116"/>
    </source>
</evidence>
<name>A0AAE3MMQ5_9FLAO</name>
<protein>
    <submittedName>
        <fullName evidence="2">Uncharacterized protein</fullName>
    </submittedName>
</protein>
<comment type="caution">
    <text evidence="2">The sequence shown here is derived from an EMBL/GenBank/DDBJ whole genome shotgun (WGS) entry which is preliminary data.</text>
</comment>
<gene>
    <name evidence="2" type="ORF">OO016_11800</name>
</gene>
<sequence>MRTQKIKTLILGLIFMVPALILAQDNSPQAFWVHEDVVKPGMVGEYEAVCKELLENMKTHNIQNDGWIVTNTADSRYLFVGAIDNMADLDKSPFPGLAEKMGGDKMGALFGRMDKCYDTEHDYVIYLDKELSYMPGGITQTPEGQNYRKFHYLYFTPEKRATVREKMKAVKDLFVAKGSKVDYRVYRSGFGNRGEYYMVAIAAKDPVDYAQSGMDNQKLLGEDGQKVMGELWGNLLKYEEIAGQMRPDMAYSPSN</sequence>
<proteinExistence type="predicted"/>
<dbReference type="RefSeq" id="WP_266014177.1">
    <property type="nucleotide sequence ID" value="NZ_JAPFQP010000004.1"/>
</dbReference>
<evidence type="ECO:0000256" key="1">
    <source>
        <dbReference type="SAM" id="SignalP"/>
    </source>
</evidence>
<dbReference type="AlphaFoldDB" id="A0AAE3MMQ5"/>
<organism evidence="2 3">
    <name type="scientific">Lentiprolixibacter aurantiacus</name>
    <dbReference type="NCBI Taxonomy" id="2993939"/>
    <lineage>
        <taxon>Bacteria</taxon>
        <taxon>Pseudomonadati</taxon>
        <taxon>Bacteroidota</taxon>
        <taxon>Flavobacteriia</taxon>
        <taxon>Flavobacteriales</taxon>
        <taxon>Flavobacteriaceae</taxon>
        <taxon>Lentiprolixibacter</taxon>
    </lineage>
</organism>
<dbReference type="Proteomes" id="UP001207116">
    <property type="component" value="Unassembled WGS sequence"/>
</dbReference>
<reference evidence="2" key="1">
    <citation type="submission" date="2022-11" db="EMBL/GenBank/DDBJ databases">
        <title>The characterization of three novel Bacteroidetes species and genomic analysis of their roles in tidal elemental geochemical cycles.</title>
        <authorList>
            <person name="Ma K.-J."/>
        </authorList>
    </citation>
    <scope>NUCLEOTIDE SEQUENCE</scope>
    <source>
        <strain evidence="2">M415</strain>
    </source>
</reference>
<evidence type="ECO:0000313" key="2">
    <source>
        <dbReference type="EMBL" id="MCX2720288.1"/>
    </source>
</evidence>
<feature type="signal peptide" evidence="1">
    <location>
        <begin position="1"/>
        <end position="23"/>
    </location>
</feature>
<dbReference type="EMBL" id="JAPFQP010000004">
    <property type="protein sequence ID" value="MCX2720288.1"/>
    <property type="molecule type" value="Genomic_DNA"/>
</dbReference>
<accession>A0AAE3MMQ5</accession>
<keyword evidence="1" id="KW-0732">Signal</keyword>
<feature type="chain" id="PRO_5042061496" evidence="1">
    <location>
        <begin position="24"/>
        <end position="255"/>
    </location>
</feature>
<keyword evidence="3" id="KW-1185">Reference proteome</keyword>